<dbReference type="SUPFAM" id="SSF54637">
    <property type="entry name" value="Thioesterase/thiol ester dehydrase-isomerase"/>
    <property type="match status" value="1"/>
</dbReference>
<protein>
    <recommendedName>
        <fullName evidence="5">Thioesterase</fullName>
    </recommendedName>
</protein>
<organism evidence="1 4">
    <name type="scientific">Actinopolyspora erythraea</name>
    <dbReference type="NCBI Taxonomy" id="414996"/>
    <lineage>
        <taxon>Bacteria</taxon>
        <taxon>Bacillati</taxon>
        <taxon>Actinomycetota</taxon>
        <taxon>Actinomycetes</taxon>
        <taxon>Actinopolysporales</taxon>
        <taxon>Actinopolysporaceae</taxon>
        <taxon>Actinopolyspora</taxon>
    </lineage>
</organism>
<dbReference type="CDD" id="cd00586">
    <property type="entry name" value="4HBT"/>
    <property type="match status" value="1"/>
</dbReference>
<evidence type="ECO:0000313" key="1">
    <source>
        <dbReference type="EMBL" id="ASU79973.1"/>
    </source>
</evidence>
<dbReference type="EMBL" id="JPMV01000012">
    <property type="protein sequence ID" value="KGI82304.1"/>
    <property type="molecule type" value="Genomic_DNA"/>
</dbReference>
<proteinExistence type="predicted"/>
<sequence length="186" mass="21129">MNMLLRLVVLMAKTVFGRGVHPLGPCHTNLRVSPTDLDLLGHMNNGVYFSVFDLGRIDLMKRSGLLRRLSPKGWYAVVTNETGSFRRPLRPFRAFTLRTRIIGWDERHLFIEHRIVSGGELTTTAVIQIRFLSRSGERVTPEQVVNLLPGPVERPELPEWVAQWSKAGYEHSAALEQELRSSNGDE</sequence>
<reference evidence="2 3" key="1">
    <citation type="journal article" date="2014" name="PLoS ONE">
        <title>Identification and Characterization of a New Erythromycin Biosynthetic Gene Cluster in Actinopolyspora erythraea YIM90600, a Novel Erythronolide-Producing Halophilic Actinomycete Isolated from Salt Field.</title>
        <authorList>
            <person name="Chen D."/>
            <person name="Feng J."/>
            <person name="Huang L."/>
            <person name="Zhang Q."/>
            <person name="Wu J."/>
            <person name="Zhu X."/>
            <person name="Duan Y."/>
            <person name="Xu Z."/>
        </authorList>
    </citation>
    <scope>NUCLEOTIDE SEQUENCE [LARGE SCALE GENOMIC DNA]</scope>
    <source>
        <strain evidence="2 3">YIM90600</strain>
    </source>
</reference>
<dbReference type="PANTHER" id="PTHR12475">
    <property type="match status" value="1"/>
</dbReference>
<dbReference type="OrthoDB" id="3727779at2"/>
<accession>A0A099D8E7</accession>
<reference evidence="1 4" key="2">
    <citation type="submission" date="2017-08" db="EMBL/GenBank/DDBJ databases">
        <title>The complete genome sequence of moderately halophilic actinomycete Actinopolyspora erythraea YIM 90600, the producer of novel erythromycin, novel actinopolysporins A-C and tubercidin.</title>
        <authorList>
            <person name="Yin M."/>
            <person name="Tang S."/>
        </authorList>
    </citation>
    <scope>NUCLEOTIDE SEQUENCE [LARGE SCALE GENOMIC DNA]</scope>
    <source>
        <strain evidence="1 4">YIM 90600</strain>
    </source>
</reference>
<dbReference type="eggNOG" id="COG0824">
    <property type="taxonomic scope" value="Bacteria"/>
</dbReference>
<dbReference type="KEGG" id="aey:CDG81_18810"/>
<keyword evidence="3" id="KW-1185">Reference proteome</keyword>
<dbReference type="RefSeq" id="WP_043570772.1">
    <property type="nucleotide sequence ID" value="NZ_CP022752.1"/>
</dbReference>
<dbReference type="HOGENOM" id="CLU_091107_1_0_11"/>
<evidence type="ECO:0008006" key="5">
    <source>
        <dbReference type="Google" id="ProtNLM"/>
    </source>
</evidence>
<gene>
    <name evidence="1" type="ORF">CDG81_18810</name>
    <name evidence="2" type="ORF">IL38_06105</name>
</gene>
<dbReference type="EMBL" id="CP022752">
    <property type="protein sequence ID" value="ASU79973.1"/>
    <property type="molecule type" value="Genomic_DNA"/>
</dbReference>
<dbReference type="PANTHER" id="PTHR12475:SF4">
    <property type="entry name" value="PROTEIN THEM6"/>
    <property type="match status" value="1"/>
</dbReference>
<dbReference type="InterPro" id="IPR029069">
    <property type="entry name" value="HotDog_dom_sf"/>
</dbReference>
<dbReference type="InterPro" id="IPR051490">
    <property type="entry name" value="THEM6_lcsJ_thioesterase"/>
</dbReference>
<dbReference type="Gene3D" id="3.10.129.10">
    <property type="entry name" value="Hotdog Thioesterase"/>
    <property type="match status" value="1"/>
</dbReference>
<evidence type="ECO:0000313" key="3">
    <source>
        <dbReference type="Proteomes" id="UP000029737"/>
    </source>
</evidence>
<evidence type="ECO:0000313" key="4">
    <source>
        <dbReference type="Proteomes" id="UP000215043"/>
    </source>
</evidence>
<evidence type="ECO:0000313" key="2">
    <source>
        <dbReference type="EMBL" id="KGI82304.1"/>
    </source>
</evidence>
<dbReference type="AlphaFoldDB" id="A0A099D8E7"/>
<name>A0A099D8E7_9ACTN</name>
<dbReference type="Proteomes" id="UP000029737">
    <property type="component" value="Unassembled WGS sequence"/>
</dbReference>
<dbReference type="Pfam" id="PF13279">
    <property type="entry name" value="4HBT_2"/>
    <property type="match status" value="1"/>
</dbReference>
<dbReference type="Proteomes" id="UP000215043">
    <property type="component" value="Chromosome"/>
</dbReference>